<dbReference type="Pfam" id="PF01715">
    <property type="entry name" value="IPPT"/>
    <property type="match status" value="2"/>
</dbReference>
<keyword evidence="7" id="KW-0732">Signal</keyword>
<dbReference type="GO" id="GO:0005524">
    <property type="term" value="F:ATP binding"/>
    <property type="evidence" value="ECO:0007669"/>
    <property type="project" value="UniProtKB-KW"/>
</dbReference>
<dbReference type="EMBL" id="JACEFO010001882">
    <property type="protein sequence ID" value="KAF8696061.1"/>
    <property type="molecule type" value="Genomic_DNA"/>
</dbReference>
<gene>
    <name evidence="8" type="ORF">HU200_036949</name>
</gene>
<dbReference type="GO" id="GO:0052381">
    <property type="term" value="F:tRNA dimethylallyltransferase activity"/>
    <property type="evidence" value="ECO:0007669"/>
    <property type="project" value="TreeGrafter"/>
</dbReference>
<evidence type="ECO:0000313" key="9">
    <source>
        <dbReference type="Proteomes" id="UP000636709"/>
    </source>
</evidence>
<feature type="chain" id="PRO_5032828731" evidence="7">
    <location>
        <begin position="20"/>
        <end position="379"/>
    </location>
</feature>
<evidence type="ECO:0000256" key="1">
    <source>
        <dbReference type="ARBA" id="ARBA00005842"/>
    </source>
</evidence>
<dbReference type="FunFam" id="3.40.50.300:FF:001570">
    <property type="entry name" value="Adenylate isopentenyltransferase"/>
    <property type="match status" value="1"/>
</dbReference>
<sequence>MTGLITRIATVVRFPMAAAAVSGVARNDGPRRKRPRRPSSIVRMEGSSWGSDATCCSCSCSCSKALEPAAATATRLVVIVGATGTGKTKLSIDAAVALGGEVVNADKIQLYAGLDVTTNKVPLADRRGVPHHLLGAVRPDSGELPAPSYRALAAEAAASVAARGRVPVVAGGSNSLIHALLADADDGDLAGDDPFASGWHYRPALRFPCCLLWVDVDAPVLDEYLDRRVDDMVREGMVEELREYFASTSPAERASHAAGLGKAIGVPELGDHFAGRRSLASAIEEIKANTRVLAAAQVGKIRRMAGDWGWPVRRLDATPTVLARLAGAGRDAEAAAWDRDVRGPGLAAMRQFLNSLEPQPPRQQRWPVARRQCCRGVVG</sequence>
<accession>A0A835BEP0</accession>
<keyword evidence="4" id="KW-0547">Nucleotide-binding</keyword>
<protein>
    <submittedName>
        <fullName evidence="8">Uncharacterized protein</fullName>
    </submittedName>
</protein>
<dbReference type="AlphaFoldDB" id="A0A835BEP0"/>
<keyword evidence="3" id="KW-0203">Cytokinin biosynthesis</keyword>
<evidence type="ECO:0000256" key="6">
    <source>
        <dbReference type="SAM" id="MobiDB-lite"/>
    </source>
</evidence>
<keyword evidence="9" id="KW-1185">Reference proteome</keyword>
<evidence type="ECO:0000256" key="7">
    <source>
        <dbReference type="SAM" id="SignalP"/>
    </source>
</evidence>
<dbReference type="Proteomes" id="UP000636709">
    <property type="component" value="Unassembled WGS sequence"/>
</dbReference>
<evidence type="ECO:0000256" key="4">
    <source>
        <dbReference type="ARBA" id="ARBA00022741"/>
    </source>
</evidence>
<dbReference type="GO" id="GO:0005739">
    <property type="term" value="C:mitochondrion"/>
    <property type="evidence" value="ECO:0007669"/>
    <property type="project" value="TreeGrafter"/>
</dbReference>
<dbReference type="GO" id="GO:0006400">
    <property type="term" value="P:tRNA modification"/>
    <property type="evidence" value="ECO:0007669"/>
    <property type="project" value="TreeGrafter"/>
</dbReference>
<evidence type="ECO:0000256" key="2">
    <source>
        <dbReference type="ARBA" id="ARBA00022679"/>
    </source>
</evidence>
<dbReference type="InterPro" id="IPR027417">
    <property type="entry name" value="P-loop_NTPase"/>
</dbReference>
<feature type="signal peptide" evidence="7">
    <location>
        <begin position="1"/>
        <end position="19"/>
    </location>
</feature>
<keyword evidence="2" id="KW-0808">Transferase</keyword>
<dbReference type="Gene3D" id="1.10.287.890">
    <property type="entry name" value="Crystal structure of tRNA isopentenylpyrophosphate transferase (bh2366) domain"/>
    <property type="match status" value="1"/>
</dbReference>
<comment type="similarity">
    <text evidence="1">Belongs to the IPP transferase family.</text>
</comment>
<dbReference type="OrthoDB" id="775260at2759"/>
<dbReference type="GO" id="GO:0009691">
    <property type="term" value="P:cytokinin biosynthetic process"/>
    <property type="evidence" value="ECO:0007669"/>
    <property type="project" value="UniProtKB-KW"/>
</dbReference>
<comment type="caution">
    <text evidence="8">The sequence shown here is derived from an EMBL/GenBank/DDBJ whole genome shotgun (WGS) entry which is preliminary data.</text>
</comment>
<organism evidence="8 9">
    <name type="scientific">Digitaria exilis</name>
    <dbReference type="NCBI Taxonomy" id="1010633"/>
    <lineage>
        <taxon>Eukaryota</taxon>
        <taxon>Viridiplantae</taxon>
        <taxon>Streptophyta</taxon>
        <taxon>Embryophyta</taxon>
        <taxon>Tracheophyta</taxon>
        <taxon>Spermatophyta</taxon>
        <taxon>Magnoliopsida</taxon>
        <taxon>Liliopsida</taxon>
        <taxon>Poales</taxon>
        <taxon>Poaceae</taxon>
        <taxon>PACMAD clade</taxon>
        <taxon>Panicoideae</taxon>
        <taxon>Panicodae</taxon>
        <taxon>Paniceae</taxon>
        <taxon>Anthephorinae</taxon>
        <taxon>Digitaria</taxon>
    </lineage>
</organism>
<dbReference type="SUPFAM" id="SSF52540">
    <property type="entry name" value="P-loop containing nucleoside triphosphate hydrolases"/>
    <property type="match status" value="1"/>
</dbReference>
<reference evidence="8" key="1">
    <citation type="submission" date="2020-07" db="EMBL/GenBank/DDBJ databases">
        <title>Genome sequence and genetic diversity analysis of an under-domesticated orphan crop, white fonio (Digitaria exilis).</title>
        <authorList>
            <person name="Bennetzen J.L."/>
            <person name="Chen S."/>
            <person name="Ma X."/>
            <person name="Wang X."/>
            <person name="Yssel A.E.J."/>
            <person name="Chaluvadi S.R."/>
            <person name="Johnson M."/>
            <person name="Gangashetty P."/>
            <person name="Hamidou F."/>
            <person name="Sanogo M.D."/>
            <person name="Zwaenepoel A."/>
            <person name="Wallace J."/>
            <person name="Van De Peer Y."/>
            <person name="Van Deynze A."/>
        </authorList>
    </citation>
    <scope>NUCLEOTIDE SEQUENCE</scope>
    <source>
        <tissue evidence="8">Leaves</tissue>
    </source>
</reference>
<name>A0A835BEP0_9POAL</name>
<evidence type="ECO:0000256" key="3">
    <source>
        <dbReference type="ARBA" id="ARBA00022712"/>
    </source>
</evidence>
<dbReference type="Gene3D" id="3.40.50.300">
    <property type="entry name" value="P-loop containing nucleotide triphosphate hydrolases"/>
    <property type="match status" value="1"/>
</dbReference>
<evidence type="ECO:0000256" key="5">
    <source>
        <dbReference type="ARBA" id="ARBA00022840"/>
    </source>
</evidence>
<evidence type="ECO:0000313" key="8">
    <source>
        <dbReference type="EMBL" id="KAF8696061.1"/>
    </source>
</evidence>
<proteinExistence type="inferred from homology"/>
<keyword evidence="5" id="KW-0067">ATP-binding</keyword>
<feature type="region of interest" description="Disordered" evidence="6">
    <location>
        <begin position="24"/>
        <end position="45"/>
    </location>
</feature>
<dbReference type="InterPro" id="IPR039657">
    <property type="entry name" value="Dimethylallyltransferase"/>
</dbReference>
<dbReference type="PANTHER" id="PTHR11088:SF86">
    <property type="entry name" value="ADENYLATE ISOPENTENYLTRANSFERASE 4-RELATED"/>
    <property type="match status" value="1"/>
</dbReference>
<dbReference type="PANTHER" id="PTHR11088">
    <property type="entry name" value="TRNA DIMETHYLALLYLTRANSFERASE"/>
    <property type="match status" value="1"/>
</dbReference>